<dbReference type="SUPFAM" id="SSF52540">
    <property type="entry name" value="P-loop containing nucleoside triphosphate hydrolases"/>
    <property type="match status" value="1"/>
</dbReference>
<evidence type="ECO:0000259" key="6">
    <source>
        <dbReference type="PROSITE" id="PS51715"/>
    </source>
</evidence>
<feature type="region of interest" description="Disordered" evidence="5">
    <location>
        <begin position="513"/>
        <end position="588"/>
    </location>
</feature>
<evidence type="ECO:0000313" key="8">
    <source>
        <dbReference type="Proteomes" id="UP000013827"/>
    </source>
</evidence>
<feature type="domain" description="GB1/RHD3-type G" evidence="6">
    <location>
        <begin position="34"/>
        <end position="157"/>
    </location>
</feature>
<keyword evidence="2" id="KW-0342">GTP-binding</keyword>
<name>A0A0D3KHT0_EMIH1</name>
<dbReference type="eggNOG" id="KOG2037">
    <property type="taxonomic scope" value="Eukaryota"/>
</dbReference>
<dbReference type="Pfam" id="PF02263">
    <property type="entry name" value="GBP"/>
    <property type="match status" value="2"/>
</dbReference>
<evidence type="ECO:0000256" key="5">
    <source>
        <dbReference type="SAM" id="MobiDB-lite"/>
    </source>
</evidence>
<dbReference type="PaxDb" id="2903-EOD35315"/>
<evidence type="ECO:0000256" key="1">
    <source>
        <dbReference type="ARBA" id="ARBA00022741"/>
    </source>
</evidence>
<evidence type="ECO:0000256" key="3">
    <source>
        <dbReference type="PROSITE-ProRule" id="PRU01052"/>
    </source>
</evidence>
<dbReference type="Proteomes" id="UP000013827">
    <property type="component" value="Unassembled WGS sequence"/>
</dbReference>
<protein>
    <recommendedName>
        <fullName evidence="6">GB1/RHD3-type G domain-containing protein</fullName>
    </recommendedName>
</protein>
<feature type="coiled-coil region" evidence="4">
    <location>
        <begin position="288"/>
        <end position="389"/>
    </location>
</feature>
<comment type="similarity">
    <text evidence="3">Belongs to the TRAFAC class dynamin-like GTPase superfamily. GB1/RHD3 GTPase family.</text>
</comment>
<sequence length="588" mass="60860">MSGGSASAAPFVRLGEAGKWEIQPEGAQLLQRIEAPIVVVAVAGLYRTGKSFFLNTLAGNTAARAKAGFRVGSTTESCTRGIDVCVPDGDAGQCRRGSLVLLDTEGLASMEQDEAYDAQVFALSLLLSSYFVLNSMGVIDEAAVDRLYLIGELSKHISPLAPDAYMERALEPRPSTARRAAERNETRAAIRDLFPSRSCATLARQVRPAAEEADVRRAIGLEASQLRPQFVEGMSALKQRILGTAPPKALLGEPLDGSMLVALARQYTAAMNTEGVVPSIRGAWESVAEHLASERSAAERAAQAAAREAEARGALEAATAAAAALREQLAAAKQEAEAARVAEELARREAVGKAVDEYVAAVEVSAEGQRALREERDALLGQLRDFTERAAAQRIFASDHVPDDFVDAFVSDRDGDFPSGELAEKAGQKAAQAAEKIAEAGLGNIASVASVALRKGTSPPAVGRWAQGPLPSHAPYPAAVGAPLAQKAWASWFGGDGGEAPPDDEFKPEDLKRLLAGNGGGGGGGSAEGDAFDRAAAQVAKGAAAPATNPPTADVGPAAAPRPDPAVVAATPGVPAAAEAGPKSDVRT</sequence>
<keyword evidence="4" id="KW-0175">Coiled coil</keyword>
<accession>A0A0D3KHT0</accession>
<feature type="compositionally biased region" description="Low complexity" evidence="5">
    <location>
        <begin position="535"/>
        <end position="581"/>
    </location>
</feature>
<keyword evidence="8" id="KW-1185">Reference proteome</keyword>
<evidence type="ECO:0000256" key="2">
    <source>
        <dbReference type="ARBA" id="ARBA00023134"/>
    </source>
</evidence>
<dbReference type="GeneID" id="17280586"/>
<dbReference type="AlphaFoldDB" id="A0A0D3KHT0"/>
<feature type="compositionally biased region" description="Gly residues" evidence="5">
    <location>
        <begin position="517"/>
        <end position="527"/>
    </location>
</feature>
<evidence type="ECO:0000256" key="4">
    <source>
        <dbReference type="SAM" id="Coils"/>
    </source>
</evidence>
<evidence type="ECO:0000313" key="7">
    <source>
        <dbReference type="EnsemblProtists" id="EOD35315"/>
    </source>
</evidence>
<dbReference type="InterPro" id="IPR015894">
    <property type="entry name" value="Guanylate-bd_N"/>
</dbReference>
<dbReference type="InterPro" id="IPR027417">
    <property type="entry name" value="P-loop_NTPase"/>
</dbReference>
<dbReference type="STRING" id="2903.R1F8L1"/>
<dbReference type="GO" id="GO:0003924">
    <property type="term" value="F:GTPase activity"/>
    <property type="evidence" value="ECO:0007669"/>
    <property type="project" value="InterPro"/>
</dbReference>
<dbReference type="PANTHER" id="PTHR10751">
    <property type="entry name" value="GUANYLATE BINDING PROTEIN"/>
    <property type="match status" value="1"/>
</dbReference>
<reference evidence="7" key="2">
    <citation type="submission" date="2024-10" db="UniProtKB">
        <authorList>
            <consortium name="EnsemblProtists"/>
        </authorList>
    </citation>
    <scope>IDENTIFICATION</scope>
</reference>
<proteinExistence type="inferred from homology"/>
<dbReference type="EnsemblProtists" id="EOD35315">
    <property type="protein sequence ID" value="EOD35315"/>
    <property type="gene ID" value="EMIHUDRAFT_449169"/>
</dbReference>
<dbReference type="RefSeq" id="XP_005787744.1">
    <property type="nucleotide sequence ID" value="XM_005787687.1"/>
</dbReference>
<reference evidence="8" key="1">
    <citation type="journal article" date="2013" name="Nature">
        <title>Pan genome of the phytoplankton Emiliania underpins its global distribution.</title>
        <authorList>
            <person name="Read B.A."/>
            <person name="Kegel J."/>
            <person name="Klute M.J."/>
            <person name="Kuo A."/>
            <person name="Lefebvre S.C."/>
            <person name="Maumus F."/>
            <person name="Mayer C."/>
            <person name="Miller J."/>
            <person name="Monier A."/>
            <person name="Salamov A."/>
            <person name="Young J."/>
            <person name="Aguilar M."/>
            <person name="Claverie J.M."/>
            <person name="Frickenhaus S."/>
            <person name="Gonzalez K."/>
            <person name="Herman E.K."/>
            <person name="Lin Y.C."/>
            <person name="Napier J."/>
            <person name="Ogata H."/>
            <person name="Sarno A.F."/>
            <person name="Shmutz J."/>
            <person name="Schroeder D."/>
            <person name="de Vargas C."/>
            <person name="Verret F."/>
            <person name="von Dassow P."/>
            <person name="Valentin K."/>
            <person name="Van de Peer Y."/>
            <person name="Wheeler G."/>
            <person name="Dacks J.B."/>
            <person name="Delwiche C.F."/>
            <person name="Dyhrman S.T."/>
            <person name="Glockner G."/>
            <person name="John U."/>
            <person name="Richards T."/>
            <person name="Worden A.Z."/>
            <person name="Zhang X."/>
            <person name="Grigoriev I.V."/>
            <person name="Allen A.E."/>
            <person name="Bidle K."/>
            <person name="Borodovsky M."/>
            <person name="Bowler C."/>
            <person name="Brownlee C."/>
            <person name="Cock J.M."/>
            <person name="Elias M."/>
            <person name="Gladyshev V.N."/>
            <person name="Groth M."/>
            <person name="Guda C."/>
            <person name="Hadaegh A."/>
            <person name="Iglesias-Rodriguez M.D."/>
            <person name="Jenkins J."/>
            <person name="Jones B.M."/>
            <person name="Lawson T."/>
            <person name="Leese F."/>
            <person name="Lindquist E."/>
            <person name="Lobanov A."/>
            <person name="Lomsadze A."/>
            <person name="Malik S.B."/>
            <person name="Marsh M.E."/>
            <person name="Mackinder L."/>
            <person name="Mock T."/>
            <person name="Mueller-Roeber B."/>
            <person name="Pagarete A."/>
            <person name="Parker M."/>
            <person name="Probert I."/>
            <person name="Quesneville H."/>
            <person name="Raines C."/>
            <person name="Rensing S.A."/>
            <person name="Riano-Pachon D.M."/>
            <person name="Richier S."/>
            <person name="Rokitta S."/>
            <person name="Shiraiwa Y."/>
            <person name="Soanes D.M."/>
            <person name="van der Giezen M."/>
            <person name="Wahlund T.M."/>
            <person name="Williams B."/>
            <person name="Wilson W."/>
            <person name="Wolfe G."/>
            <person name="Wurch L.L."/>
        </authorList>
    </citation>
    <scope>NUCLEOTIDE SEQUENCE</scope>
</reference>
<dbReference type="Gene3D" id="3.40.50.300">
    <property type="entry name" value="P-loop containing nucleotide triphosphate hydrolases"/>
    <property type="match status" value="2"/>
</dbReference>
<dbReference type="GO" id="GO:0005525">
    <property type="term" value="F:GTP binding"/>
    <property type="evidence" value="ECO:0007669"/>
    <property type="project" value="UniProtKB-KW"/>
</dbReference>
<dbReference type="PROSITE" id="PS51715">
    <property type="entry name" value="G_GB1_RHD3"/>
    <property type="match status" value="1"/>
</dbReference>
<dbReference type="HOGENOM" id="CLU_464194_0_0_1"/>
<keyword evidence="1" id="KW-0547">Nucleotide-binding</keyword>
<dbReference type="KEGG" id="ehx:EMIHUDRAFT_449169"/>
<organism evidence="7 8">
    <name type="scientific">Emiliania huxleyi (strain CCMP1516)</name>
    <dbReference type="NCBI Taxonomy" id="280463"/>
    <lineage>
        <taxon>Eukaryota</taxon>
        <taxon>Haptista</taxon>
        <taxon>Haptophyta</taxon>
        <taxon>Prymnesiophyceae</taxon>
        <taxon>Isochrysidales</taxon>
        <taxon>Noelaerhabdaceae</taxon>
        <taxon>Emiliania</taxon>
    </lineage>
</organism>
<dbReference type="InterPro" id="IPR030386">
    <property type="entry name" value="G_GB1_RHD3_dom"/>
</dbReference>